<evidence type="ECO:0000313" key="6">
    <source>
        <dbReference type="EMBL" id="PVU90066.1"/>
    </source>
</evidence>
<dbReference type="GO" id="GO:0004644">
    <property type="term" value="F:phosphoribosylglycinamide formyltransferase activity"/>
    <property type="evidence" value="ECO:0007669"/>
    <property type="project" value="UniProtKB-EC"/>
</dbReference>
<dbReference type="InterPro" id="IPR002376">
    <property type="entry name" value="Formyl_transf_N"/>
</dbReference>
<comment type="pathway">
    <text evidence="1">Purine metabolism; IMP biosynthesis via de novo pathway; N(2)-formyl-N(1)-(5-phospho-D-ribosyl)glycinamide from N(1)-(5-phospho-D-ribosyl)glycinamide (10-formyl THF route): step 1/1.</text>
</comment>
<dbReference type="GO" id="GO:0005737">
    <property type="term" value="C:cytoplasm"/>
    <property type="evidence" value="ECO:0007669"/>
    <property type="project" value="TreeGrafter"/>
</dbReference>
<evidence type="ECO:0000256" key="4">
    <source>
        <dbReference type="ARBA" id="ARBA00022755"/>
    </source>
</evidence>
<organism evidence="6 7">
    <name type="scientific">Smittium simulii</name>
    <dbReference type="NCBI Taxonomy" id="133385"/>
    <lineage>
        <taxon>Eukaryota</taxon>
        <taxon>Fungi</taxon>
        <taxon>Fungi incertae sedis</taxon>
        <taxon>Zoopagomycota</taxon>
        <taxon>Kickxellomycotina</taxon>
        <taxon>Harpellomycetes</taxon>
        <taxon>Harpellales</taxon>
        <taxon>Legeriomycetaceae</taxon>
        <taxon>Smittium</taxon>
    </lineage>
</organism>
<keyword evidence="4" id="KW-0658">Purine biosynthesis</keyword>
<dbReference type="HAMAP" id="MF_01930">
    <property type="entry name" value="PurN"/>
    <property type="match status" value="1"/>
</dbReference>
<keyword evidence="7" id="KW-1185">Reference proteome</keyword>
<evidence type="ECO:0000259" key="5">
    <source>
        <dbReference type="Pfam" id="PF00551"/>
    </source>
</evidence>
<comment type="caution">
    <text evidence="6">The sequence shown here is derived from an EMBL/GenBank/DDBJ whole genome shotgun (WGS) entry which is preliminary data.</text>
</comment>
<dbReference type="PANTHER" id="PTHR43369:SF2">
    <property type="entry name" value="PHOSPHORIBOSYLGLYCINAMIDE FORMYLTRANSFERASE"/>
    <property type="match status" value="1"/>
</dbReference>
<dbReference type="EC" id="2.1.2.2" evidence="2"/>
<dbReference type="InterPro" id="IPR004607">
    <property type="entry name" value="GART"/>
</dbReference>
<dbReference type="PANTHER" id="PTHR43369">
    <property type="entry name" value="PHOSPHORIBOSYLGLYCINAMIDE FORMYLTRANSFERASE"/>
    <property type="match status" value="1"/>
</dbReference>
<dbReference type="Proteomes" id="UP000245383">
    <property type="component" value="Unassembled WGS sequence"/>
</dbReference>
<evidence type="ECO:0000313" key="7">
    <source>
        <dbReference type="Proteomes" id="UP000245383"/>
    </source>
</evidence>
<protein>
    <recommendedName>
        <fullName evidence="2">phosphoribosylglycinamide formyltransferase 1</fullName>
        <ecNumber evidence="2">2.1.2.2</ecNumber>
    </recommendedName>
</protein>
<dbReference type="Pfam" id="PF00551">
    <property type="entry name" value="Formyl_trans_N"/>
    <property type="match status" value="1"/>
</dbReference>
<proteinExistence type="inferred from homology"/>
<feature type="domain" description="Formyl transferase N-terminal" evidence="5">
    <location>
        <begin position="3"/>
        <end position="191"/>
    </location>
</feature>
<reference evidence="6 7" key="1">
    <citation type="journal article" date="2018" name="MBio">
        <title>Comparative Genomics Reveals the Core Gene Toolbox for the Fungus-Insect Symbiosis.</title>
        <authorList>
            <person name="Wang Y."/>
            <person name="Stata M."/>
            <person name="Wang W."/>
            <person name="Stajich J.E."/>
            <person name="White M.M."/>
            <person name="Moncalvo J.M."/>
        </authorList>
    </citation>
    <scope>NUCLEOTIDE SEQUENCE [LARGE SCALE GENOMIC DNA]</scope>
    <source>
        <strain evidence="6 7">SWE-8-4</strain>
    </source>
</reference>
<dbReference type="AlphaFoldDB" id="A0A2T9YCK2"/>
<dbReference type="SUPFAM" id="SSF53328">
    <property type="entry name" value="Formyltransferase"/>
    <property type="match status" value="1"/>
</dbReference>
<gene>
    <name evidence="6" type="ORF">BB561_005035</name>
</gene>
<dbReference type="EMBL" id="MBFR01000278">
    <property type="protein sequence ID" value="PVU90066.1"/>
    <property type="molecule type" value="Genomic_DNA"/>
</dbReference>
<dbReference type="InterPro" id="IPR036477">
    <property type="entry name" value="Formyl_transf_N_sf"/>
</dbReference>
<evidence type="ECO:0000256" key="1">
    <source>
        <dbReference type="ARBA" id="ARBA00005054"/>
    </source>
</evidence>
<dbReference type="GO" id="GO:0006189">
    <property type="term" value="P:'de novo' IMP biosynthetic process"/>
    <property type="evidence" value="ECO:0007669"/>
    <property type="project" value="InterPro"/>
</dbReference>
<sequence length="199" mass="22051">MPKRIVVLISGSGSNLQAIIDSITEKKISGQIVHVFSSKASAYGLERAQKANIPTSIVSLKDYKDKNLSREEFNKDLARSVTLLNPDLVVLAGWMLILSESFVESFKNILINLHPALPGDIEGANAIERAYDEFILGKRTKTGVMVHHVIAQVDRGEMILSEEIPIEFGDSLKDLENKIHAVEHKLLPLAIEKLLTQNN</sequence>
<name>A0A2T9YCK2_9FUNG</name>
<dbReference type="STRING" id="133385.A0A2T9YCK2"/>
<evidence type="ECO:0000256" key="2">
    <source>
        <dbReference type="ARBA" id="ARBA00012254"/>
    </source>
</evidence>
<dbReference type="OrthoDB" id="5575075at2759"/>
<dbReference type="CDD" id="cd08645">
    <property type="entry name" value="FMT_core_GART"/>
    <property type="match status" value="1"/>
</dbReference>
<keyword evidence="3" id="KW-0808">Transferase</keyword>
<evidence type="ECO:0000256" key="3">
    <source>
        <dbReference type="ARBA" id="ARBA00022679"/>
    </source>
</evidence>
<dbReference type="NCBIfam" id="TIGR00639">
    <property type="entry name" value="PurN"/>
    <property type="match status" value="1"/>
</dbReference>
<dbReference type="Gene3D" id="3.40.50.170">
    <property type="entry name" value="Formyl transferase, N-terminal domain"/>
    <property type="match status" value="1"/>
</dbReference>
<accession>A0A2T9YCK2</accession>